<reference evidence="1 3" key="1">
    <citation type="submission" date="2012-11" db="EMBL/GenBank/DDBJ databases">
        <title>Whole genome sequence of Acetobacter cibinongensis 4H-1.</title>
        <authorList>
            <person name="Azuma Y."/>
            <person name="Higashiura N."/>
            <person name="Hirakawa H."/>
            <person name="Matsushita K."/>
        </authorList>
    </citation>
    <scope>NUCLEOTIDE SEQUENCE [LARGE SCALE GENOMIC DNA]</scope>
    <source>
        <strain evidence="1 3">4H-1</strain>
    </source>
</reference>
<proteinExistence type="predicted"/>
<evidence type="ECO:0000313" key="3">
    <source>
        <dbReference type="Proteomes" id="UP000032671"/>
    </source>
</evidence>
<dbReference type="STRING" id="1231339.Abci_017_215"/>
<dbReference type="EMBL" id="BJVU01000003">
    <property type="protein sequence ID" value="GEL58472.1"/>
    <property type="molecule type" value="Genomic_DNA"/>
</dbReference>
<name>A0A0D6N6A9_9PROT</name>
<gene>
    <name evidence="1" type="ORF">Abci_017_215</name>
    <name evidence="2" type="ORF">ACI01nite_10740</name>
</gene>
<keyword evidence="4" id="KW-1185">Reference proteome</keyword>
<accession>A0A0D6N6A9</accession>
<evidence type="ECO:0000313" key="4">
    <source>
        <dbReference type="Proteomes" id="UP000321891"/>
    </source>
</evidence>
<dbReference type="RefSeq" id="WP_048839044.1">
    <property type="nucleotide sequence ID" value="NZ_BAMV01000017.1"/>
</dbReference>
<evidence type="ECO:0000313" key="1">
    <source>
        <dbReference type="EMBL" id="GAN61031.1"/>
    </source>
</evidence>
<dbReference type="AlphaFoldDB" id="A0A0D6N6A9"/>
<dbReference type="Proteomes" id="UP000032671">
    <property type="component" value="Unassembled WGS sequence"/>
</dbReference>
<protein>
    <recommendedName>
        <fullName evidence="5">2'-5' RNA ligase</fullName>
    </recommendedName>
</protein>
<reference evidence="2 4" key="2">
    <citation type="submission" date="2019-07" db="EMBL/GenBank/DDBJ databases">
        <title>Whole genome shotgun sequence of Acetobacter cibinongensis NBRC 16605.</title>
        <authorList>
            <person name="Hosoyama A."/>
            <person name="Uohara A."/>
            <person name="Ohji S."/>
            <person name="Ichikawa N."/>
        </authorList>
    </citation>
    <scope>NUCLEOTIDE SEQUENCE [LARGE SCALE GENOMIC DNA]</scope>
    <source>
        <strain evidence="2 4">NBRC 16605</strain>
    </source>
</reference>
<evidence type="ECO:0000313" key="2">
    <source>
        <dbReference type="EMBL" id="GEL58472.1"/>
    </source>
</evidence>
<accession>A0A6N3SN08</accession>
<dbReference type="SUPFAM" id="SSF55144">
    <property type="entry name" value="LigT-like"/>
    <property type="match status" value="1"/>
</dbReference>
<comment type="caution">
    <text evidence="1">The sequence shown here is derived from an EMBL/GenBank/DDBJ whole genome shotgun (WGS) entry which is preliminary data.</text>
</comment>
<dbReference type="InterPro" id="IPR009097">
    <property type="entry name" value="Cyclic_Pdiesterase"/>
</dbReference>
<organism evidence="1 3">
    <name type="scientific">Acetobacter cibinongensis</name>
    <dbReference type="NCBI Taxonomy" id="146475"/>
    <lineage>
        <taxon>Bacteria</taxon>
        <taxon>Pseudomonadati</taxon>
        <taxon>Pseudomonadota</taxon>
        <taxon>Alphaproteobacteria</taxon>
        <taxon>Acetobacterales</taxon>
        <taxon>Acetobacteraceae</taxon>
        <taxon>Acetobacter</taxon>
    </lineage>
</organism>
<dbReference type="Gene3D" id="3.90.1140.10">
    <property type="entry name" value="Cyclic phosphodiesterase"/>
    <property type="match status" value="1"/>
</dbReference>
<evidence type="ECO:0008006" key="5">
    <source>
        <dbReference type="Google" id="ProtNLM"/>
    </source>
</evidence>
<dbReference type="Proteomes" id="UP000321891">
    <property type="component" value="Unassembled WGS sequence"/>
</dbReference>
<dbReference type="EMBL" id="BAMV01000017">
    <property type="protein sequence ID" value="GAN61031.1"/>
    <property type="molecule type" value="Genomic_DNA"/>
</dbReference>
<sequence length="176" mass="19428">MHLILGVAPPDSLRAQIVALQSQFWSDAWEPTSFLMLPLCKLGEVTSPLILEELDHGLLGLRGKGPATLAADGFGVFTRRDRITLELKIRAPVLHHLSVKIGTLAKRAGVKNPHVMTPLSIPLATITGVEAEDVSAWLQVHHSTPFEEDTISEITLFSTWKNSETTFYTAETEYPF</sequence>